<evidence type="ECO:0000313" key="2">
    <source>
        <dbReference type="EMBL" id="QPH37692.1"/>
    </source>
</evidence>
<dbReference type="RefSeq" id="WP_196097007.1">
    <property type="nucleotide sequence ID" value="NZ_CP064939.1"/>
</dbReference>
<dbReference type="EMBL" id="CP064939">
    <property type="protein sequence ID" value="QPH37692.1"/>
    <property type="molecule type" value="Genomic_DNA"/>
</dbReference>
<dbReference type="Proteomes" id="UP000594759">
    <property type="component" value="Chromosome"/>
</dbReference>
<keyword evidence="3" id="KW-1185">Reference proteome</keyword>
<feature type="region of interest" description="Disordered" evidence="1">
    <location>
        <begin position="35"/>
        <end position="62"/>
    </location>
</feature>
<evidence type="ECO:0000256" key="1">
    <source>
        <dbReference type="SAM" id="MobiDB-lite"/>
    </source>
</evidence>
<dbReference type="AlphaFoldDB" id="A0A7U3Q3A6"/>
<feature type="compositionally biased region" description="Basic and acidic residues" evidence="1">
    <location>
        <begin position="48"/>
        <end position="62"/>
    </location>
</feature>
<reference evidence="2 3" key="1">
    <citation type="submission" date="2020-11" db="EMBL/GenBank/DDBJ databases">
        <title>Pedobacter endophytica, an endophytic bacteria isolated form Carex pumila.</title>
        <authorList>
            <person name="Peng Y."/>
            <person name="Jiang L."/>
            <person name="Lee J."/>
        </authorList>
    </citation>
    <scope>NUCLEOTIDE SEQUENCE [LARGE SCALE GENOMIC DNA]</scope>
    <source>
        <strain evidence="2 3">JBR3-12</strain>
    </source>
</reference>
<organism evidence="2 3">
    <name type="scientific">Pedobacter endophyticus</name>
    <dbReference type="NCBI Taxonomy" id="2789740"/>
    <lineage>
        <taxon>Bacteria</taxon>
        <taxon>Pseudomonadati</taxon>
        <taxon>Bacteroidota</taxon>
        <taxon>Sphingobacteriia</taxon>
        <taxon>Sphingobacteriales</taxon>
        <taxon>Sphingobacteriaceae</taxon>
        <taxon>Pedobacter</taxon>
    </lineage>
</organism>
<protein>
    <submittedName>
        <fullName evidence="2">Uncharacterized protein</fullName>
    </submittedName>
</protein>
<evidence type="ECO:0000313" key="3">
    <source>
        <dbReference type="Proteomes" id="UP000594759"/>
    </source>
</evidence>
<proteinExistence type="predicted"/>
<gene>
    <name evidence="2" type="ORF">IZT61_11250</name>
</gene>
<sequence>MNTILLQITNEKAYKIIQGLEELDIVKILHKTTEPKESLSKKLAGSSARKEEPQKKASDFRGKLNLTDDEYQEFQKYVADGRNEWERDI</sequence>
<dbReference type="KEGG" id="pex:IZT61_11250"/>
<accession>A0A7U3Q3A6</accession>
<name>A0A7U3Q3A6_9SPHI</name>